<dbReference type="Gene3D" id="3.40.50.300">
    <property type="entry name" value="P-loop containing nucleotide triphosphate hydrolases"/>
    <property type="match status" value="1"/>
</dbReference>
<reference evidence="2 3" key="1">
    <citation type="submission" date="2024-01" db="EMBL/GenBank/DDBJ databases">
        <title>Complete genome of Cladobotryum mycophilum ATHUM6906.</title>
        <authorList>
            <person name="Christinaki A.C."/>
            <person name="Myridakis A.I."/>
            <person name="Kouvelis V.N."/>
        </authorList>
    </citation>
    <scope>NUCLEOTIDE SEQUENCE [LARGE SCALE GENOMIC DNA]</scope>
    <source>
        <strain evidence="2 3">ATHUM6906</strain>
    </source>
</reference>
<dbReference type="EMBL" id="JAVFKD010000014">
    <property type="protein sequence ID" value="KAK5991590.1"/>
    <property type="molecule type" value="Genomic_DNA"/>
</dbReference>
<accession>A0ABR0SIL2</accession>
<name>A0ABR0SIL2_9HYPO</name>
<protein>
    <recommendedName>
        <fullName evidence="4">DNA2/NAM7 helicase helicase domain-containing protein</fullName>
    </recommendedName>
</protein>
<evidence type="ECO:0000256" key="1">
    <source>
        <dbReference type="SAM" id="MobiDB-lite"/>
    </source>
</evidence>
<dbReference type="Proteomes" id="UP001338125">
    <property type="component" value="Unassembled WGS sequence"/>
</dbReference>
<evidence type="ECO:0008006" key="4">
    <source>
        <dbReference type="Google" id="ProtNLM"/>
    </source>
</evidence>
<gene>
    <name evidence="2" type="ORF">PT974_09875</name>
</gene>
<organism evidence="2 3">
    <name type="scientific">Cladobotryum mycophilum</name>
    <dbReference type="NCBI Taxonomy" id="491253"/>
    <lineage>
        <taxon>Eukaryota</taxon>
        <taxon>Fungi</taxon>
        <taxon>Dikarya</taxon>
        <taxon>Ascomycota</taxon>
        <taxon>Pezizomycotina</taxon>
        <taxon>Sordariomycetes</taxon>
        <taxon>Hypocreomycetidae</taxon>
        <taxon>Hypocreales</taxon>
        <taxon>Hypocreaceae</taxon>
        <taxon>Cladobotryum</taxon>
    </lineage>
</organism>
<evidence type="ECO:0000313" key="3">
    <source>
        <dbReference type="Proteomes" id="UP001338125"/>
    </source>
</evidence>
<comment type="caution">
    <text evidence="2">The sequence shown here is derived from an EMBL/GenBank/DDBJ whole genome shotgun (WGS) entry which is preliminary data.</text>
</comment>
<keyword evidence="3" id="KW-1185">Reference proteome</keyword>
<feature type="region of interest" description="Disordered" evidence="1">
    <location>
        <begin position="1"/>
        <end position="24"/>
    </location>
</feature>
<sequence length="423" mass="47142">MFHPTAEPSNPVVWDLPDPTDIPREPTAEQARIQAHIEDRMDLHRAFLRNLGFYNWMTKASKKDFFVDADKSRAGLRALPVVNFLDIGNKAYADAIVRRLSPKTVAASANISAVAPLDLELSLLYGSGTGRMAGTAVVLAMEAKCGKILCSAPTNVACDKFAAHIDKRTRDITMDCNKDKEKNDRTRFRHKFVVRAYNPRHEVAAFESLLQRPHHEVASAKLDEEYGWKLHLSLAFWLLALVGSPAVRRLRLDDSDALWALRRSINDDVDFERLQGVATGILTWAQYSARPVAQSVLESYMEKILECTDILCTTPAATHNFKPLRLWKNNLAKGVAIDDAATMNRADLYCVWGNTLLPCFLFGEQLPPTVITAGEQDADGNFVNRFARSSHISALLFFRQLVFQYTACHLAGSPQSLSDVAPG</sequence>
<proteinExistence type="predicted"/>
<dbReference type="InterPro" id="IPR027417">
    <property type="entry name" value="P-loop_NTPase"/>
</dbReference>
<evidence type="ECO:0000313" key="2">
    <source>
        <dbReference type="EMBL" id="KAK5991590.1"/>
    </source>
</evidence>